<proteinExistence type="predicted"/>
<evidence type="ECO:0000313" key="2">
    <source>
        <dbReference type="Proteomes" id="UP000799539"/>
    </source>
</evidence>
<keyword evidence="2" id="KW-1185">Reference proteome</keyword>
<protein>
    <submittedName>
        <fullName evidence="1">Uncharacterized protein</fullName>
    </submittedName>
</protein>
<organism evidence="1 2">
    <name type="scientific">Cercospora zeae-maydis SCOH1-5</name>
    <dbReference type="NCBI Taxonomy" id="717836"/>
    <lineage>
        <taxon>Eukaryota</taxon>
        <taxon>Fungi</taxon>
        <taxon>Dikarya</taxon>
        <taxon>Ascomycota</taxon>
        <taxon>Pezizomycotina</taxon>
        <taxon>Dothideomycetes</taxon>
        <taxon>Dothideomycetidae</taxon>
        <taxon>Mycosphaerellales</taxon>
        <taxon>Mycosphaerellaceae</taxon>
        <taxon>Cercospora</taxon>
    </lineage>
</organism>
<name>A0A6A6FIB5_9PEZI</name>
<evidence type="ECO:0000313" key="1">
    <source>
        <dbReference type="EMBL" id="KAF2213175.1"/>
    </source>
</evidence>
<accession>A0A6A6FIB5</accession>
<dbReference type="EMBL" id="ML992671">
    <property type="protein sequence ID" value="KAF2213175.1"/>
    <property type="molecule type" value="Genomic_DNA"/>
</dbReference>
<gene>
    <name evidence="1" type="ORF">CERZMDRAFT_90585</name>
</gene>
<dbReference type="AlphaFoldDB" id="A0A6A6FIB5"/>
<dbReference type="Proteomes" id="UP000799539">
    <property type="component" value="Unassembled WGS sequence"/>
</dbReference>
<sequence>MSLMPSLSVYQFRICQGENPGSLTSMNRWDPCCRDVRGQHALCKTLPHDKGSATRQVEKQVLRMIANG</sequence>
<reference evidence="1" key="1">
    <citation type="journal article" date="2020" name="Stud. Mycol.">
        <title>101 Dothideomycetes genomes: a test case for predicting lifestyles and emergence of pathogens.</title>
        <authorList>
            <person name="Haridas S."/>
            <person name="Albert R."/>
            <person name="Binder M."/>
            <person name="Bloem J."/>
            <person name="Labutti K."/>
            <person name="Salamov A."/>
            <person name="Andreopoulos B."/>
            <person name="Baker S."/>
            <person name="Barry K."/>
            <person name="Bills G."/>
            <person name="Bluhm B."/>
            <person name="Cannon C."/>
            <person name="Castanera R."/>
            <person name="Culley D."/>
            <person name="Daum C."/>
            <person name="Ezra D."/>
            <person name="Gonzalez J."/>
            <person name="Henrissat B."/>
            <person name="Kuo A."/>
            <person name="Liang C."/>
            <person name="Lipzen A."/>
            <person name="Lutzoni F."/>
            <person name="Magnuson J."/>
            <person name="Mondo S."/>
            <person name="Nolan M."/>
            <person name="Ohm R."/>
            <person name="Pangilinan J."/>
            <person name="Park H.-J."/>
            <person name="Ramirez L."/>
            <person name="Alfaro M."/>
            <person name="Sun H."/>
            <person name="Tritt A."/>
            <person name="Yoshinaga Y."/>
            <person name="Zwiers L.-H."/>
            <person name="Turgeon B."/>
            <person name="Goodwin S."/>
            <person name="Spatafora J."/>
            <person name="Crous P."/>
            <person name="Grigoriev I."/>
        </authorList>
    </citation>
    <scope>NUCLEOTIDE SEQUENCE</scope>
    <source>
        <strain evidence="1">SCOH1-5</strain>
    </source>
</reference>